<evidence type="ECO:0000256" key="14">
    <source>
        <dbReference type="ARBA" id="ARBA00049494"/>
    </source>
</evidence>
<evidence type="ECO:0000256" key="9">
    <source>
        <dbReference type="ARBA" id="ARBA00022777"/>
    </source>
</evidence>
<dbReference type="GO" id="GO:0008531">
    <property type="term" value="F:riboflavin kinase activity"/>
    <property type="evidence" value="ECO:0007669"/>
    <property type="project" value="UniProtKB-UniRule"/>
</dbReference>
<dbReference type="GO" id="GO:0003919">
    <property type="term" value="F:FMN adenylyltransferase activity"/>
    <property type="evidence" value="ECO:0007669"/>
    <property type="project" value="UniProtKB-UniRule"/>
</dbReference>
<sequence length="314" mass="33957">MRIIRHWDETAARLGAVLALGNFDGVHRGHRAVIGAARAEARRLGAPAGVLTFEPHPRQLFRPDDPPFRLTPFRLKARLMEEMGLDVLYALPFDRAFSQLTADAFIAEVLVAGFGVRHVVAGQDFVFGHDRGGSMALLAARGAAHGFGVTTADPVVLDGAVISSSRIRRLLETGAPAEAARLLGRPWEVEGRVEAGHQRGRTIGFPTANIALGDCLRPAVGVYAIEARLDAPDAPIWKGVANFGRRPTVDGTSLWLEVHLFDYSGDLYGRHLRVALREYLRGERKFDGLAALKAQIADDAAQARALLEAPAATV</sequence>
<organism evidence="17 18">
    <name type="scientific">Stella humosa</name>
    <dbReference type="NCBI Taxonomy" id="94"/>
    <lineage>
        <taxon>Bacteria</taxon>
        <taxon>Pseudomonadati</taxon>
        <taxon>Pseudomonadota</taxon>
        <taxon>Alphaproteobacteria</taxon>
        <taxon>Rhodospirillales</taxon>
        <taxon>Stellaceae</taxon>
        <taxon>Stella</taxon>
    </lineage>
</organism>
<evidence type="ECO:0000256" key="10">
    <source>
        <dbReference type="ARBA" id="ARBA00022827"/>
    </source>
</evidence>
<dbReference type="NCBIfam" id="NF004163">
    <property type="entry name" value="PRK05627.1-6"/>
    <property type="match status" value="1"/>
</dbReference>
<evidence type="ECO:0000313" key="17">
    <source>
        <dbReference type="EMBL" id="ROP91018.1"/>
    </source>
</evidence>
<dbReference type="PANTHER" id="PTHR22749">
    <property type="entry name" value="RIBOFLAVIN KINASE/FMN ADENYLYLTRANSFERASE"/>
    <property type="match status" value="1"/>
</dbReference>
<feature type="domain" description="Riboflavin kinase" evidence="16">
    <location>
        <begin position="182"/>
        <end position="308"/>
    </location>
</feature>
<evidence type="ECO:0000256" key="11">
    <source>
        <dbReference type="ARBA" id="ARBA00022840"/>
    </source>
</evidence>
<gene>
    <name evidence="17" type="ORF">EDC65_2878</name>
</gene>
<dbReference type="NCBIfam" id="NF004159">
    <property type="entry name" value="PRK05627.1-2"/>
    <property type="match status" value="1"/>
</dbReference>
<keyword evidence="4 15" id="KW-0285">Flavoprotein</keyword>
<evidence type="ECO:0000256" key="5">
    <source>
        <dbReference type="ARBA" id="ARBA00022643"/>
    </source>
</evidence>
<keyword evidence="7 15" id="KW-0548">Nucleotidyltransferase</keyword>
<keyword evidence="5 15" id="KW-0288">FMN</keyword>
<dbReference type="SUPFAM" id="SSF52374">
    <property type="entry name" value="Nucleotidylyl transferase"/>
    <property type="match status" value="1"/>
</dbReference>
<dbReference type="UniPathway" id="UPA00277">
    <property type="reaction ID" value="UER00407"/>
</dbReference>
<keyword evidence="9 15" id="KW-0418">Kinase</keyword>
<dbReference type="Gene3D" id="3.40.50.620">
    <property type="entry name" value="HUPs"/>
    <property type="match status" value="1"/>
</dbReference>
<dbReference type="EC" id="2.7.1.26" evidence="15"/>
<dbReference type="InterPro" id="IPR023468">
    <property type="entry name" value="Riboflavin_kinase"/>
</dbReference>
<dbReference type="GO" id="GO:0009398">
    <property type="term" value="P:FMN biosynthetic process"/>
    <property type="evidence" value="ECO:0007669"/>
    <property type="project" value="UniProtKB-UniRule"/>
</dbReference>
<dbReference type="NCBIfam" id="NF004160">
    <property type="entry name" value="PRK05627.1-3"/>
    <property type="match status" value="1"/>
</dbReference>
<protein>
    <recommendedName>
        <fullName evidence="15">Riboflavin biosynthesis protein</fullName>
    </recommendedName>
    <domain>
        <recommendedName>
            <fullName evidence="15">Riboflavin kinase</fullName>
            <ecNumber evidence="15">2.7.1.26</ecNumber>
        </recommendedName>
        <alternativeName>
            <fullName evidence="15">Flavokinase</fullName>
        </alternativeName>
    </domain>
    <domain>
        <recommendedName>
            <fullName evidence="15">FMN adenylyltransferase</fullName>
            <ecNumber evidence="15">2.7.7.2</ecNumber>
        </recommendedName>
        <alternativeName>
            <fullName evidence="15">FAD pyrophosphorylase</fullName>
        </alternativeName>
        <alternativeName>
            <fullName evidence="15">FAD synthase</fullName>
        </alternativeName>
    </domain>
</protein>
<reference evidence="17 18" key="1">
    <citation type="submission" date="2018-11" db="EMBL/GenBank/DDBJ databases">
        <title>Genomic Encyclopedia of Type Strains, Phase IV (KMG-IV): sequencing the most valuable type-strain genomes for metagenomic binning, comparative biology and taxonomic classification.</title>
        <authorList>
            <person name="Goeker M."/>
        </authorList>
    </citation>
    <scope>NUCLEOTIDE SEQUENCE [LARGE SCALE GENOMIC DNA]</scope>
    <source>
        <strain evidence="17 18">DSM 5900</strain>
    </source>
</reference>
<evidence type="ECO:0000256" key="1">
    <source>
        <dbReference type="ARBA" id="ARBA00002121"/>
    </source>
</evidence>
<dbReference type="Gene3D" id="2.40.30.30">
    <property type="entry name" value="Riboflavin kinase-like"/>
    <property type="match status" value="1"/>
</dbReference>
<evidence type="ECO:0000256" key="3">
    <source>
        <dbReference type="ARBA" id="ARBA00005201"/>
    </source>
</evidence>
<comment type="function">
    <text evidence="1">Catalyzes the phosphorylation of riboflavin to FMN followed by the adenylation of FMN to FAD.</text>
</comment>
<dbReference type="InterPro" id="IPR002606">
    <property type="entry name" value="Riboflavin_kinase_bac"/>
</dbReference>
<keyword evidence="11 15" id="KW-0067">ATP-binding</keyword>
<dbReference type="SMART" id="SM00904">
    <property type="entry name" value="Flavokinase"/>
    <property type="match status" value="1"/>
</dbReference>
<dbReference type="OrthoDB" id="9803667at2"/>
<dbReference type="GO" id="GO:0006747">
    <property type="term" value="P:FAD biosynthetic process"/>
    <property type="evidence" value="ECO:0007669"/>
    <property type="project" value="UniProtKB-UniRule"/>
</dbReference>
<evidence type="ECO:0000313" key="18">
    <source>
        <dbReference type="Proteomes" id="UP000278222"/>
    </source>
</evidence>
<dbReference type="GO" id="GO:0009231">
    <property type="term" value="P:riboflavin biosynthetic process"/>
    <property type="evidence" value="ECO:0007669"/>
    <property type="project" value="InterPro"/>
</dbReference>
<dbReference type="RefSeq" id="WP_123690588.1">
    <property type="nucleotide sequence ID" value="NZ_AP019700.1"/>
</dbReference>
<evidence type="ECO:0000256" key="4">
    <source>
        <dbReference type="ARBA" id="ARBA00022630"/>
    </source>
</evidence>
<comment type="pathway">
    <text evidence="3 15">Cofactor biosynthesis; FMN biosynthesis; FMN from riboflavin (ATP route): step 1/1.</text>
</comment>
<dbReference type="Proteomes" id="UP000278222">
    <property type="component" value="Unassembled WGS sequence"/>
</dbReference>
<accession>A0A3N1LJH4</accession>
<dbReference type="FunFam" id="3.40.50.620:FF:000021">
    <property type="entry name" value="Riboflavin biosynthesis protein"/>
    <property type="match status" value="1"/>
</dbReference>
<dbReference type="SUPFAM" id="SSF82114">
    <property type="entry name" value="Riboflavin kinase-like"/>
    <property type="match status" value="1"/>
</dbReference>
<dbReference type="NCBIfam" id="TIGR00083">
    <property type="entry name" value="ribF"/>
    <property type="match status" value="1"/>
</dbReference>
<comment type="catalytic activity">
    <reaction evidence="13 15">
        <text>riboflavin + ATP = FMN + ADP + H(+)</text>
        <dbReference type="Rhea" id="RHEA:14357"/>
        <dbReference type="ChEBI" id="CHEBI:15378"/>
        <dbReference type="ChEBI" id="CHEBI:30616"/>
        <dbReference type="ChEBI" id="CHEBI:57986"/>
        <dbReference type="ChEBI" id="CHEBI:58210"/>
        <dbReference type="ChEBI" id="CHEBI:456216"/>
        <dbReference type="EC" id="2.7.1.26"/>
    </reaction>
</comment>
<keyword evidence="18" id="KW-1185">Reference proteome</keyword>
<evidence type="ECO:0000259" key="16">
    <source>
        <dbReference type="SMART" id="SM00904"/>
    </source>
</evidence>
<dbReference type="PIRSF" id="PIRSF004491">
    <property type="entry name" value="FAD_Synth"/>
    <property type="match status" value="1"/>
</dbReference>
<dbReference type="Pfam" id="PF01687">
    <property type="entry name" value="Flavokinase"/>
    <property type="match status" value="1"/>
</dbReference>
<name>A0A3N1LJH4_9PROT</name>
<dbReference type="UniPathway" id="UPA00276">
    <property type="reaction ID" value="UER00406"/>
</dbReference>
<keyword evidence="6 15" id="KW-0808">Transferase</keyword>
<dbReference type="GO" id="GO:0005524">
    <property type="term" value="F:ATP binding"/>
    <property type="evidence" value="ECO:0007669"/>
    <property type="project" value="UniProtKB-UniRule"/>
</dbReference>
<dbReference type="InterPro" id="IPR015864">
    <property type="entry name" value="FAD_synthase"/>
</dbReference>
<evidence type="ECO:0000256" key="12">
    <source>
        <dbReference type="ARBA" id="ARBA00023268"/>
    </source>
</evidence>
<dbReference type="CDD" id="cd02064">
    <property type="entry name" value="FAD_synthetase_N"/>
    <property type="match status" value="1"/>
</dbReference>
<evidence type="ECO:0000256" key="6">
    <source>
        <dbReference type="ARBA" id="ARBA00022679"/>
    </source>
</evidence>
<dbReference type="PANTHER" id="PTHR22749:SF6">
    <property type="entry name" value="RIBOFLAVIN KINASE"/>
    <property type="match status" value="1"/>
</dbReference>
<keyword evidence="8 15" id="KW-0547">Nucleotide-binding</keyword>
<comment type="caution">
    <text evidence="17">The sequence shown here is derived from an EMBL/GenBank/DDBJ whole genome shotgun (WGS) entry which is preliminary data.</text>
</comment>
<evidence type="ECO:0000256" key="2">
    <source>
        <dbReference type="ARBA" id="ARBA00004726"/>
    </source>
</evidence>
<keyword evidence="12" id="KW-0511">Multifunctional enzyme</keyword>
<comment type="pathway">
    <text evidence="2 15">Cofactor biosynthesis; FAD biosynthesis; FAD from FMN: step 1/1.</text>
</comment>
<dbReference type="InterPro" id="IPR023465">
    <property type="entry name" value="Riboflavin_kinase_dom_sf"/>
</dbReference>
<dbReference type="EC" id="2.7.7.2" evidence="15"/>
<evidence type="ECO:0000256" key="7">
    <source>
        <dbReference type="ARBA" id="ARBA00022695"/>
    </source>
</evidence>
<dbReference type="InterPro" id="IPR015865">
    <property type="entry name" value="Riboflavin_kinase_bac/euk"/>
</dbReference>
<evidence type="ECO:0000256" key="8">
    <source>
        <dbReference type="ARBA" id="ARBA00022741"/>
    </source>
</evidence>
<comment type="similarity">
    <text evidence="15">Belongs to the ribF family.</text>
</comment>
<dbReference type="InterPro" id="IPR014729">
    <property type="entry name" value="Rossmann-like_a/b/a_fold"/>
</dbReference>
<comment type="catalytic activity">
    <reaction evidence="14 15">
        <text>FMN + ATP + H(+) = FAD + diphosphate</text>
        <dbReference type="Rhea" id="RHEA:17237"/>
        <dbReference type="ChEBI" id="CHEBI:15378"/>
        <dbReference type="ChEBI" id="CHEBI:30616"/>
        <dbReference type="ChEBI" id="CHEBI:33019"/>
        <dbReference type="ChEBI" id="CHEBI:57692"/>
        <dbReference type="ChEBI" id="CHEBI:58210"/>
        <dbReference type="EC" id="2.7.7.2"/>
    </reaction>
</comment>
<dbReference type="EMBL" id="RJKX01000014">
    <property type="protein sequence ID" value="ROP91018.1"/>
    <property type="molecule type" value="Genomic_DNA"/>
</dbReference>
<dbReference type="AlphaFoldDB" id="A0A3N1LJH4"/>
<evidence type="ECO:0000256" key="15">
    <source>
        <dbReference type="PIRNR" id="PIRNR004491"/>
    </source>
</evidence>
<proteinExistence type="inferred from homology"/>
<evidence type="ECO:0000256" key="13">
    <source>
        <dbReference type="ARBA" id="ARBA00047880"/>
    </source>
</evidence>
<keyword evidence="10 15" id="KW-0274">FAD</keyword>
<dbReference type="Pfam" id="PF06574">
    <property type="entry name" value="FAD_syn"/>
    <property type="match status" value="1"/>
</dbReference>